<dbReference type="Gene3D" id="3.40.50.1110">
    <property type="entry name" value="SGNH hydrolase"/>
    <property type="match status" value="1"/>
</dbReference>
<dbReference type="InterPro" id="IPR036514">
    <property type="entry name" value="SGNH_hydro_sf"/>
</dbReference>
<dbReference type="AlphaFoldDB" id="A0A6I3L0D0"/>
<comment type="caution">
    <text evidence="2">The sequence shown here is derived from an EMBL/GenBank/DDBJ whole genome shotgun (WGS) entry which is preliminary data.</text>
</comment>
<dbReference type="GO" id="GO:0016787">
    <property type="term" value="F:hydrolase activity"/>
    <property type="evidence" value="ECO:0007669"/>
    <property type="project" value="UniProtKB-KW"/>
</dbReference>
<organism evidence="2 3">
    <name type="scientific">Nocardia aurantiaca</name>
    <dbReference type="NCBI Taxonomy" id="2675850"/>
    <lineage>
        <taxon>Bacteria</taxon>
        <taxon>Bacillati</taxon>
        <taxon>Actinomycetota</taxon>
        <taxon>Actinomycetes</taxon>
        <taxon>Mycobacteriales</taxon>
        <taxon>Nocardiaceae</taxon>
        <taxon>Nocardia</taxon>
    </lineage>
</organism>
<name>A0A6I3L0D0_9NOCA</name>
<evidence type="ECO:0000259" key="1">
    <source>
        <dbReference type="Pfam" id="PF13472"/>
    </source>
</evidence>
<sequence>MNAHTEATDPFTLSDPAAAAILSEVPFRRFAVIGDSTAEGTGDPWPGYETVPWADRLARWLLAAHPRTDYLNTGKRGALIADVHALQLPALDAFRPDLVHISCGGNDLFLREANLTDVEAALDDLCARVAATGARLSLFTLADSFTGRMAPVRPLFAGFAEAVRRVAQRHDALLTEFWDHPARLRPNWLSADLIHLTMAGHAVVAAEIAKNLARHTARELPPELARHP</sequence>
<dbReference type="RefSeq" id="WP_154788710.1">
    <property type="nucleotide sequence ID" value="NZ_WMBB01000007.1"/>
</dbReference>
<dbReference type="InterPro" id="IPR053140">
    <property type="entry name" value="GDSL_Rv0518-like"/>
</dbReference>
<keyword evidence="3" id="KW-1185">Reference proteome</keyword>
<dbReference type="EMBL" id="WMBB01000007">
    <property type="protein sequence ID" value="MTE14230.1"/>
    <property type="molecule type" value="Genomic_DNA"/>
</dbReference>
<keyword evidence="2" id="KW-0378">Hydrolase</keyword>
<protein>
    <submittedName>
        <fullName evidence="2">SGNH/GDSL hydrolase family protein</fullName>
    </submittedName>
</protein>
<feature type="domain" description="SGNH hydrolase-type esterase" evidence="1">
    <location>
        <begin position="32"/>
        <end position="203"/>
    </location>
</feature>
<proteinExistence type="predicted"/>
<dbReference type="PANTHER" id="PTHR43784:SF2">
    <property type="entry name" value="GDSL-LIKE LIPASE_ACYLHYDROLASE, PUTATIVE (AFU_ORTHOLOGUE AFUA_2G00820)-RELATED"/>
    <property type="match status" value="1"/>
</dbReference>
<dbReference type="CDD" id="cd01832">
    <property type="entry name" value="SGNH_hydrolase_like_1"/>
    <property type="match status" value="1"/>
</dbReference>
<dbReference type="Pfam" id="PF13472">
    <property type="entry name" value="Lipase_GDSL_2"/>
    <property type="match status" value="1"/>
</dbReference>
<dbReference type="PANTHER" id="PTHR43784">
    <property type="entry name" value="GDSL-LIKE LIPASE/ACYLHYDROLASE, PUTATIVE (AFU_ORTHOLOGUE AFUA_2G00820)-RELATED"/>
    <property type="match status" value="1"/>
</dbReference>
<accession>A0A6I3L0D0</accession>
<gene>
    <name evidence="2" type="ORF">GLP40_15840</name>
</gene>
<evidence type="ECO:0000313" key="3">
    <source>
        <dbReference type="Proteomes" id="UP000432464"/>
    </source>
</evidence>
<reference evidence="2 3" key="1">
    <citation type="submission" date="2019-11" db="EMBL/GenBank/DDBJ databases">
        <title>Nocardia sp. nov. CT2-14 isolated from soil.</title>
        <authorList>
            <person name="Kanchanasin P."/>
            <person name="Tanasupawat S."/>
            <person name="Yuki M."/>
            <person name="Kudo T."/>
        </authorList>
    </citation>
    <scope>NUCLEOTIDE SEQUENCE [LARGE SCALE GENOMIC DNA]</scope>
    <source>
        <strain evidence="2 3">CT2-14</strain>
    </source>
</reference>
<evidence type="ECO:0000313" key="2">
    <source>
        <dbReference type="EMBL" id="MTE14230.1"/>
    </source>
</evidence>
<dbReference type="SUPFAM" id="SSF52266">
    <property type="entry name" value="SGNH hydrolase"/>
    <property type="match status" value="1"/>
</dbReference>
<dbReference type="InterPro" id="IPR013830">
    <property type="entry name" value="SGNH_hydro"/>
</dbReference>
<dbReference type="Proteomes" id="UP000432464">
    <property type="component" value="Unassembled WGS sequence"/>
</dbReference>